<evidence type="ECO:0000313" key="4">
    <source>
        <dbReference type="Proteomes" id="UP000030748"/>
    </source>
</evidence>
<dbReference type="PANTHER" id="PTHR42851">
    <property type="entry name" value="ALDOLASE-RELATED"/>
    <property type="match status" value="1"/>
</dbReference>
<evidence type="ECO:0000256" key="1">
    <source>
        <dbReference type="SAM" id="MobiDB-lite"/>
    </source>
</evidence>
<sequence>MEDHKGLSDGVRVSDESKGLVVESSGETLIDGSGGKFVESGSLEINDKHDLSKNRGVDVTSRKKGWESWGVMDLVGRVLDGKFSMDEELEDVDDSKKPLEENRLTDTDACQVVIGEPKSENGMDVKGADIDKDSNNLDSALPAERHVGQYITETEGEYYASDLVWGKVRSHPWWPGQIFAPSAASDKATKYFKKESYLIAYFGDQTFAWNEGSNIKPFGMHFSQMEKQSSTDGFCHAVSCALDEVARRFELGLSCRCLPREVRDKIECQVVENAGIRNESSTRSGGDKLSSAASFVPGELLGFLESVAVRPQCKTDGLQLTVEKAQLLAFNRWKGYYQLPVLEACGGLLEDNVEGRGVESMEVMDGQRSKSTAPGGSSKKRKRLSGDEKWPKLKEKRLSVLMSSDSSSLQNDEKKPGMTRKKAILQKNMVPAKPLGNSRGVEMIPAEIPNADVVLSKLIVAAMNPMEGHGIISPELGFLRQLRNFTCLELSGDAKIDSGKQLFNLEATNTSAFDGAEDSYWTDRIVQNYSQDQVLFQPEKPNKMAIQVEGNTSAVINANEGKESDAAIVDSGAQNPTAPVNEEVADEHYPTALILNFNNLNSIPPIENLNRIFSPYGPLRESETRVLSKSKRAKVIFKRREDADSAFSAPGKYEVFGPSLISYSLKYVKSSATSKRNKKGESSTVNAV</sequence>
<dbReference type="InterPro" id="IPR053063">
    <property type="entry name" value="PWWP_domain_containing_PDP"/>
</dbReference>
<dbReference type="PANTHER" id="PTHR42851:SF19">
    <property type="entry name" value="PWWP DOMAIN-CONTAINING PROTEIN 2-RELATED"/>
    <property type="match status" value="1"/>
</dbReference>
<dbReference type="SMART" id="SM00293">
    <property type="entry name" value="PWWP"/>
    <property type="match status" value="1"/>
</dbReference>
<dbReference type="SUPFAM" id="SSF63748">
    <property type="entry name" value="Tudor/PWWP/MBT"/>
    <property type="match status" value="1"/>
</dbReference>
<gene>
    <name evidence="3" type="ORF">MIMGU_mgv1a002322mg</name>
</gene>
<name>A0A022RE96_ERYGU</name>
<dbReference type="Proteomes" id="UP000030748">
    <property type="component" value="Unassembled WGS sequence"/>
</dbReference>
<feature type="domain" description="PWWP" evidence="2">
    <location>
        <begin position="160"/>
        <end position="209"/>
    </location>
</feature>
<evidence type="ECO:0000259" key="2">
    <source>
        <dbReference type="PROSITE" id="PS50812"/>
    </source>
</evidence>
<accession>A0A022RE96</accession>
<dbReference type="AlphaFoldDB" id="A0A022RE96"/>
<dbReference type="PROSITE" id="PS50812">
    <property type="entry name" value="PWWP"/>
    <property type="match status" value="1"/>
</dbReference>
<dbReference type="eggNOG" id="ENOG502QTFR">
    <property type="taxonomic scope" value="Eukaryota"/>
</dbReference>
<feature type="region of interest" description="Disordered" evidence="1">
    <location>
        <begin position="360"/>
        <end position="388"/>
    </location>
</feature>
<protein>
    <recommendedName>
        <fullName evidence="2">PWWP domain-containing protein</fullName>
    </recommendedName>
</protein>
<proteinExistence type="predicted"/>
<dbReference type="EMBL" id="KI630480">
    <property type="protein sequence ID" value="EYU38511.1"/>
    <property type="molecule type" value="Genomic_DNA"/>
</dbReference>
<dbReference type="STRING" id="4155.A0A022RE96"/>
<dbReference type="Pfam" id="PF00855">
    <property type="entry name" value="PWWP"/>
    <property type="match status" value="1"/>
</dbReference>
<reference evidence="3 4" key="1">
    <citation type="journal article" date="2013" name="Proc. Natl. Acad. Sci. U.S.A.">
        <title>Fine-scale variation in meiotic recombination in Mimulus inferred from population shotgun sequencing.</title>
        <authorList>
            <person name="Hellsten U."/>
            <person name="Wright K.M."/>
            <person name="Jenkins J."/>
            <person name="Shu S."/>
            <person name="Yuan Y."/>
            <person name="Wessler S.R."/>
            <person name="Schmutz J."/>
            <person name="Willis J.H."/>
            <person name="Rokhsar D.S."/>
        </authorList>
    </citation>
    <scope>NUCLEOTIDE SEQUENCE [LARGE SCALE GENOMIC DNA]</scope>
    <source>
        <strain evidence="4">cv. DUN x IM62</strain>
    </source>
</reference>
<evidence type="ECO:0000313" key="3">
    <source>
        <dbReference type="EMBL" id="EYU38511.1"/>
    </source>
</evidence>
<organism evidence="3 4">
    <name type="scientific">Erythranthe guttata</name>
    <name type="common">Yellow monkey flower</name>
    <name type="synonym">Mimulus guttatus</name>
    <dbReference type="NCBI Taxonomy" id="4155"/>
    <lineage>
        <taxon>Eukaryota</taxon>
        <taxon>Viridiplantae</taxon>
        <taxon>Streptophyta</taxon>
        <taxon>Embryophyta</taxon>
        <taxon>Tracheophyta</taxon>
        <taxon>Spermatophyta</taxon>
        <taxon>Magnoliopsida</taxon>
        <taxon>eudicotyledons</taxon>
        <taxon>Gunneridae</taxon>
        <taxon>Pentapetalae</taxon>
        <taxon>asterids</taxon>
        <taxon>lamiids</taxon>
        <taxon>Lamiales</taxon>
        <taxon>Phrymaceae</taxon>
        <taxon>Erythranthe</taxon>
    </lineage>
</organism>
<dbReference type="Gene3D" id="2.30.30.140">
    <property type="match status" value="1"/>
</dbReference>
<dbReference type="InterPro" id="IPR000313">
    <property type="entry name" value="PWWP_dom"/>
</dbReference>
<dbReference type="CDD" id="cd05162">
    <property type="entry name" value="PWWP"/>
    <property type="match status" value="1"/>
</dbReference>
<keyword evidence="4" id="KW-1185">Reference proteome</keyword>